<evidence type="ECO:0000313" key="1">
    <source>
        <dbReference type="EMBL" id="GAA4411279.1"/>
    </source>
</evidence>
<proteinExistence type="predicted"/>
<keyword evidence="2" id="KW-1185">Reference proteome</keyword>
<comment type="caution">
    <text evidence="1">The sequence shown here is derived from an EMBL/GenBank/DDBJ whole genome shotgun (WGS) entry which is preliminary data.</text>
</comment>
<gene>
    <name evidence="1" type="ORF">GCM10023168_31960</name>
</gene>
<evidence type="ECO:0000313" key="2">
    <source>
        <dbReference type="Proteomes" id="UP001500945"/>
    </source>
</evidence>
<evidence type="ECO:0008006" key="3">
    <source>
        <dbReference type="Google" id="ProtNLM"/>
    </source>
</evidence>
<sequence>MQVALDTLAVSREVENGVPVDYSSIRWQPRENLSNFRYPYVSKVDDIEKFFKTAPRERSVREILGLSGKASFVQVSVCPNCMAIRTYECESKELNRGTFACSGDADKELRMSWISTDVGDSWKADWGHEILAALVGAGVLGVGAWLRSKHKAARAD</sequence>
<name>A0ABP8KNK1_9MICO</name>
<dbReference type="EMBL" id="BAABGM010000022">
    <property type="protein sequence ID" value="GAA4411279.1"/>
    <property type="molecule type" value="Genomic_DNA"/>
</dbReference>
<organism evidence="1 2">
    <name type="scientific">Fodinibacter luteus</name>
    <dbReference type="NCBI Taxonomy" id="552064"/>
    <lineage>
        <taxon>Bacteria</taxon>
        <taxon>Bacillati</taxon>
        <taxon>Actinomycetota</taxon>
        <taxon>Actinomycetes</taxon>
        <taxon>Micrococcales</taxon>
        <taxon>Intrasporangiaceae</taxon>
        <taxon>Fodinibacter (ex Wang et al. 2009)</taxon>
    </lineage>
</organism>
<protein>
    <recommendedName>
        <fullName evidence="3">Transmembrane protein</fullName>
    </recommendedName>
</protein>
<dbReference type="Proteomes" id="UP001500945">
    <property type="component" value="Unassembled WGS sequence"/>
</dbReference>
<accession>A0ABP8KNK1</accession>
<reference evidence="2" key="1">
    <citation type="journal article" date="2019" name="Int. J. Syst. Evol. Microbiol.">
        <title>The Global Catalogue of Microorganisms (GCM) 10K type strain sequencing project: providing services to taxonomists for standard genome sequencing and annotation.</title>
        <authorList>
            <consortium name="The Broad Institute Genomics Platform"/>
            <consortium name="The Broad Institute Genome Sequencing Center for Infectious Disease"/>
            <person name="Wu L."/>
            <person name="Ma J."/>
        </authorList>
    </citation>
    <scope>NUCLEOTIDE SEQUENCE [LARGE SCALE GENOMIC DNA]</scope>
    <source>
        <strain evidence="2">JCM 17809</strain>
    </source>
</reference>